<dbReference type="KEGG" id="ccyn:CGC48_02310"/>
<evidence type="ECO:0000313" key="1">
    <source>
        <dbReference type="EMBL" id="ATA67565.1"/>
    </source>
</evidence>
<accession>A0A250E730</accession>
<gene>
    <name evidence="1" type="ORF">CGC48_02310</name>
</gene>
<dbReference type="EMBL" id="CP022378">
    <property type="protein sequence ID" value="ATA67565.1"/>
    <property type="molecule type" value="Genomic_DNA"/>
</dbReference>
<dbReference type="Proteomes" id="UP000242855">
    <property type="component" value="Chromosome"/>
</dbReference>
<reference evidence="1 2" key="1">
    <citation type="journal article" date="2017" name="Genome Announc.">
        <title>Twelve Complete Reference Genomes of Clinical Isolates in the Capnocytophaga Genus.</title>
        <authorList>
            <person name="Villarma A."/>
            <person name="Gulvik C.A."/>
            <person name="Rowe L.A."/>
            <person name="Sheth M."/>
            <person name="Juieng P."/>
            <person name="Nicholson A.C."/>
            <person name="Loparev V.N."/>
            <person name="McQuiston J.R."/>
        </authorList>
    </citation>
    <scope>NUCLEOTIDE SEQUENCE [LARGE SCALE GENOMIC DNA]</scope>
    <source>
        <strain evidence="1 2">G7591</strain>
    </source>
</reference>
<organism evidence="1 2">
    <name type="scientific">Capnocytophaga cynodegmi</name>
    <dbReference type="NCBI Taxonomy" id="28189"/>
    <lineage>
        <taxon>Bacteria</taxon>
        <taxon>Pseudomonadati</taxon>
        <taxon>Bacteroidota</taxon>
        <taxon>Flavobacteriia</taxon>
        <taxon>Flavobacteriales</taxon>
        <taxon>Flavobacteriaceae</taxon>
        <taxon>Capnocytophaga</taxon>
    </lineage>
</organism>
<proteinExistence type="predicted"/>
<dbReference type="AlphaFoldDB" id="A0A250E730"/>
<evidence type="ECO:0000313" key="2">
    <source>
        <dbReference type="Proteomes" id="UP000242855"/>
    </source>
</evidence>
<protein>
    <submittedName>
        <fullName evidence="1">Uncharacterized protein</fullName>
    </submittedName>
</protein>
<sequence>MRIVMKKILMVGIILASAWSIEYCYNHHYHKETEERLAKIMYESTSSEVYGAIFGTITSQEFKELCFKRNFPFYMIYEDCSQEKIRVYPNALLCNPTKDKCFVFYTVDDLDYTCRYYDRHNIFVFLANLVKKDNKWKVNKFFPIDGFSKDTIIEKDRGIISSEYDEVFKNLTSNQKKREYMQKYGIEFFAKYLADSKTSSDIGYDIDKIDKFVRQKYWFDKK</sequence>
<name>A0A250E730_9FLAO</name>